<keyword evidence="3 8" id="KW-0547">Nucleotide-binding</keyword>
<keyword evidence="8" id="KW-0963">Cytoplasm</keyword>
<feature type="binding site" evidence="8">
    <location>
        <begin position="220"/>
        <end position="222"/>
    </location>
    <ligand>
        <name>substrate</name>
    </ligand>
</feature>
<comment type="cofactor">
    <cofactor evidence="8">
        <name>Mn(2+)</name>
        <dbReference type="ChEBI" id="CHEBI:29035"/>
    </cofactor>
    <text evidence="8">Binds 1 Mn(2+) ion per subunit.</text>
</comment>
<feature type="domain" description="Phosphoenolpyruvate carboxykinase C-terminal P-loop" evidence="9">
    <location>
        <begin position="244"/>
        <end position="601"/>
    </location>
</feature>
<keyword evidence="8" id="KW-0312">Gluconeogenesis</keyword>
<dbReference type="GO" id="GO:0016301">
    <property type="term" value="F:kinase activity"/>
    <property type="evidence" value="ECO:0007669"/>
    <property type="project" value="UniProtKB-KW"/>
</dbReference>
<feature type="binding site" evidence="8">
    <location>
        <position position="386"/>
    </location>
    <ligand>
        <name>GTP</name>
        <dbReference type="ChEBI" id="CHEBI:37565"/>
    </ligand>
</feature>
<feature type="binding site" evidence="8">
    <location>
        <begin position="384"/>
        <end position="386"/>
    </location>
    <ligand>
        <name>substrate</name>
    </ligand>
</feature>
<protein>
    <recommendedName>
        <fullName evidence="8">Phosphoenolpyruvate carboxykinase [GTP]</fullName>
        <shortName evidence="8">PEP carboxykinase</shortName>
        <shortName evidence="8">PEPCK</shortName>
        <ecNumber evidence="8">4.1.1.32</ecNumber>
    </recommendedName>
    <alternativeName>
        <fullName evidence="8">GTP-dependent phosphoenolpyruvate carboxykinase</fullName>
        <shortName evidence="8">GTP-PEPCK</shortName>
    </alternativeName>
</protein>
<dbReference type="GO" id="GO:0005829">
    <property type="term" value="C:cytosol"/>
    <property type="evidence" value="ECO:0007669"/>
    <property type="project" value="TreeGrafter"/>
</dbReference>
<comment type="caution">
    <text evidence="11">The sequence shown here is derived from an EMBL/GenBank/DDBJ whole genome shotgun (WGS) entry which is preliminary data.</text>
</comment>
<comment type="similarity">
    <text evidence="1 8">Belongs to the phosphoenolpyruvate carboxykinase [GTP] family.</text>
</comment>
<dbReference type="EMBL" id="DTFI01000044">
    <property type="protein sequence ID" value="HGI43037.1"/>
    <property type="molecule type" value="Genomic_DNA"/>
</dbReference>
<comment type="catalytic activity">
    <reaction evidence="8">
        <text>oxaloacetate + GTP = phosphoenolpyruvate + GDP + CO2</text>
        <dbReference type="Rhea" id="RHEA:10388"/>
        <dbReference type="ChEBI" id="CHEBI:16452"/>
        <dbReference type="ChEBI" id="CHEBI:16526"/>
        <dbReference type="ChEBI" id="CHEBI:37565"/>
        <dbReference type="ChEBI" id="CHEBI:58189"/>
        <dbReference type="ChEBI" id="CHEBI:58702"/>
        <dbReference type="EC" id="4.1.1.32"/>
    </reaction>
</comment>
<dbReference type="GO" id="GO:0046327">
    <property type="term" value="P:glycerol biosynthetic process from pyruvate"/>
    <property type="evidence" value="ECO:0007669"/>
    <property type="project" value="TreeGrafter"/>
</dbReference>
<dbReference type="Gene3D" id="3.40.449.10">
    <property type="entry name" value="Phosphoenolpyruvate Carboxykinase, domain 1"/>
    <property type="match status" value="1"/>
</dbReference>
<evidence type="ECO:0000256" key="5">
    <source>
        <dbReference type="ARBA" id="ARBA00023134"/>
    </source>
</evidence>
<proteinExistence type="inferred from homology"/>
<keyword evidence="2 8" id="KW-0479">Metal-binding</keyword>
<dbReference type="NCBIfam" id="NF003253">
    <property type="entry name" value="PRK04210.1"/>
    <property type="match status" value="1"/>
</dbReference>
<dbReference type="GO" id="GO:0030145">
    <property type="term" value="F:manganese ion binding"/>
    <property type="evidence" value="ECO:0007669"/>
    <property type="project" value="UniProtKB-UniRule"/>
</dbReference>
<dbReference type="PANTHER" id="PTHR11561:SF0">
    <property type="entry name" value="PHOSPHOENOLPYRUVATE CARBOXYKINASE [GTP]-RELATED"/>
    <property type="match status" value="1"/>
</dbReference>
<dbReference type="SUPFAM" id="SSF53795">
    <property type="entry name" value="PEP carboxykinase-like"/>
    <property type="match status" value="1"/>
</dbReference>
<comment type="pathway">
    <text evidence="8">Carbohydrate biosynthesis; gluconeogenesis.</text>
</comment>
<keyword evidence="6 8" id="KW-0464">Manganese</keyword>
<dbReference type="InterPro" id="IPR035078">
    <property type="entry name" value="PEP_carboxykinase_GTP_N"/>
</dbReference>
<comment type="caution">
    <text evidence="8">Lacks conserved residue(s) required for the propagation of feature annotation.</text>
</comment>
<evidence type="ECO:0000256" key="3">
    <source>
        <dbReference type="ARBA" id="ARBA00022741"/>
    </source>
</evidence>
<dbReference type="InterPro" id="IPR035077">
    <property type="entry name" value="PEP_carboxykinase_GTP_C"/>
</dbReference>
<dbReference type="Pfam" id="PF17297">
    <property type="entry name" value="PEPCK_N"/>
    <property type="match status" value="1"/>
</dbReference>
<dbReference type="HAMAP" id="MF_00452">
    <property type="entry name" value="PEPCK_GTP"/>
    <property type="match status" value="1"/>
</dbReference>
<dbReference type="PANTHER" id="PTHR11561">
    <property type="entry name" value="PHOSPHOENOLPYRUVATE CARBOXYKINASE"/>
    <property type="match status" value="1"/>
</dbReference>
<keyword evidence="7 8" id="KW-0456">Lyase</keyword>
<feature type="domain" description="Phosphoenolpyruvate carboxykinase GTP-utilising N-terminal" evidence="10">
    <location>
        <begin position="32"/>
        <end position="239"/>
    </location>
</feature>
<keyword evidence="11" id="KW-0670">Pyruvate</keyword>
<dbReference type="InterPro" id="IPR013035">
    <property type="entry name" value="PEP_carboxykinase_C"/>
</dbReference>
<comment type="subcellular location">
    <subcellularLocation>
        <location evidence="8">Cytoplasm</location>
    </subcellularLocation>
</comment>
<name>A0A7C4B966_THEPE</name>
<comment type="function">
    <text evidence="8">Catalyzes the conversion of oxaloacetate (OAA) to phosphoenolpyruvate (PEP), the rate-limiting step in the metabolic pathway that produces glucose from lactate and other precursors derived from the citric acid cycle.</text>
</comment>
<keyword evidence="11" id="KW-0418">Kinase</keyword>
<evidence type="ECO:0000256" key="4">
    <source>
        <dbReference type="ARBA" id="ARBA00022793"/>
    </source>
</evidence>
<dbReference type="SUPFAM" id="SSF68923">
    <property type="entry name" value="PEP carboxykinase N-terminal domain"/>
    <property type="match status" value="1"/>
</dbReference>
<evidence type="ECO:0000256" key="2">
    <source>
        <dbReference type="ARBA" id="ARBA00022723"/>
    </source>
</evidence>
<dbReference type="GO" id="GO:0005525">
    <property type="term" value="F:GTP binding"/>
    <property type="evidence" value="ECO:0007669"/>
    <property type="project" value="UniProtKB-UniRule"/>
</dbReference>
<evidence type="ECO:0000259" key="9">
    <source>
        <dbReference type="Pfam" id="PF00821"/>
    </source>
</evidence>
<keyword evidence="11" id="KW-0808">Transferase</keyword>
<feature type="binding site" evidence="8">
    <location>
        <position position="87"/>
    </location>
    <ligand>
        <name>substrate</name>
    </ligand>
</feature>
<dbReference type="PIRSF" id="PIRSF001348">
    <property type="entry name" value="PEP_carboxykinase_GTP"/>
    <property type="match status" value="1"/>
</dbReference>
<dbReference type="GO" id="GO:0006107">
    <property type="term" value="P:oxaloacetate metabolic process"/>
    <property type="evidence" value="ECO:0007669"/>
    <property type="project" value="TreeGrafter"/>
</dbReference>
<keyword evidence="5 8" id="KW-0342">GTP-binding</keyword>
<dbReference type="InterPro" id="IPR008209">
    <property type="entry name" value="PEP_carboxykinase_GTP"/>
</dbReference>
<dbReference type="Gene3D" id="2.170.8.10">
    <property type="entry name" value="Phosphoenolpyruvate Carboxykinase, domain 2"/>
    <property type="match status" value="1"/>
</dbReference>
<dbReference type="Gene3D" id="3.90.228.20">
    <property type="match status" value="1"/>
</dbReference>
<feature type="binding site" evidence="8">
    <location>
        <position position="229"/>
    </location>
    <ligand>
        <name>Mn(2+)</name>
        <dbReference type="ChEBI" id="CHEBI:29035"/>
    </ligand>
</feature>
<evidence type="ECO:0000259" key="10">
    <source>
        <dbReference type="Pfam" id="PF17297"/>
    </source>
</evidence>
<accession>A0A7C4B966</accession>
<evidence type="ECO:0000313" key="11">
    <source>
        <dbReference type="EMBL" id="HGI43037.1"/>
    </source>
</evidence>
<evidence type="ECO:0000256" key="8">
    <source>
        <dbReference type="HAMAP-Rule" id="MF_00452"/>
    </source>
</evidence>
<feature type="binding site" evidence="8">
    <location>
        <position position="248"/>
    </location>
    <ligand>
        <name>Mn(2+)</name>
        <dbReference type="ChEBI" id="CHEBI:29035"/>
    </ligand>
</feature>
<dbReference type="GO" id="GO:0019543">
    <property type="term" value="P:propionate catabolic process"/>
    <property type="evidence" value="ECO:0007669"/>
    <property type="project" value="TreeGrafter"/>
</dbReference>
<sequence>MRDPLEVIARVASREQLERISRLPNKRLLLDIAEIVLVAQPASIFVHTGSEDDREYVRRRALASKEEIPSKVPRHTVHFDGPLDLARDKANTRILVGSGERIAMVNTLERDRGLAEVSQLFRGVMAGREMFVGLYVYGPEGSPLSLYGVQVTDSAYVIHSEDILYRNGYRAFLENPDLDYMLFIHSAGERDERGWSKNVEKRRIYIDLHGNSVYSVNTQYAGNTVGLKKLALRLAVYKGLREGWLAEHMFIIGMRGPGGRVTYFTGAFPAGCGKTATTMIADTVVGDDLAIIREIEGEPRAINPEVGMFGIIDGVNPADDPEIYGILVNPEAEIIFCNVLLTEDGEVWWRGKPTEPRRGLNYAGEWWPGKVGADGREILPSHPNARFTVSIRLLEKLDPRIDDPMGVPVSGFIFGGRDPATLPPVVEAFSWQHGIVTMGAALESERTAAVLGETGVMELNPFAILDFLSISPGKFTELHLRFAEKLVKVPRVFQVNYFLRGKDGSYLAEKRDKIVWLRWMEHRVHGELGAIPSPIGYIPLYEDLCELFDKHLSKDFPENLYEEMFAMRTSQLLSKIERVRSAYEQDPDAPLELFEILGEQYRRVENLRSRYGDRVSPFKLDKR</sequence>
<dbReference type="EC" id="4.1.1.32" evidence="8"/>
<feature type="active site" evidence="8">
    <location>
        <position position="272"/>
    </location>
</feature>
<dbReference type="Pfam" id="PF00821">
    <property type="entry name" value="PEPCK_GTP"/>
    <property type="match status" value="1"/>
</dbReference>
<dbReference type="GO" id="GO:0033993">
    <property type="term" value="P:response to lipid"/>
    <property type="evidence" value="ECO:0007669"/>
    <property type="project" value="TreeGrafter"/>
</dbReference>
<feature type="binding site" evidence="8">
    <location>
        <position position="288"/>
    </location>
    <ligand>
        <name>Mn(2+)</name>
        <dbReference type="ChEBI" id="CHEBI:29035"/>
    </ligand>
</feature>
<dbReference type="AlphaFoldDB" id="A0A7C4B966"/>
<evidence type="ECO:0000256" key="1">
    <source>
        <dbReference type="ARBA" id="ARBA00005796"/>
    </source>
</evidence>
<dbReference type="GO" id="GO:0071333">
    <property type="term" value="P:cellular response to glucose stimulus"/>
    <property type="evidence" value="ECO:0007669"/>
    <property type="project" value="TreeGrafter"/>
</dbReference>
<dbReference type="GO" id="GO:0004613">
    <property type="term" value="F:phosphoenolpyruvate carboxykinase (GTP) activity"/>
    <property type="evidence" value="ECO:0007669"/>
    <property type="project" value="UniProtKB-UniRule"/>
</dbReference>
<keyword evidence="4 8" id="KW-0210">Decarboxylase</keyword>
<feature type="binding site" evidence="8">
    <location>
        <position position="417"/>
    </location>
    <ligand>
        <name>GTP</name>
        <dbReference type="ChEBI" id="CHEBI:37565"/>
    </ligand>
</feature>
<reference evidence="11" key="1">
    <citation type="journal article" date="2020" name="mSystems">
        <title>Genome- and Community-Level Interaction Insights into Carbon Utilization and Element Cycling Functions of Hydrothermarchaeota in Hydrothermal Sediment.</title>
        <authorList>
            <person name="Zhou Z."/>
            <person name="Liu Y."/>
            <person name="Xu W."/>
            <person name="Pan J."/>
            <person name="Luo Z.H."/>
            <person name="Li M."/>
        </authorList>
    </citation>
    <scope>NUCLEOTIDE SEQUENCE [LARGE SCALE GENOMIC DNA]</scope>
    <source>
        <strain evidence="11">SpSt-735</strain>
    </source>
</reference>
<gene>
    <name evidence="8" type="primary">pckG</name>
    <name evidence="11" type="ORF">ENV17_01445</name>
</gene>
<organism evidence="11">
    <name type="scientific">Thermofilum pendens</name>
    <dbReference type="NCBI Taxonomy" id="2269"/>
    <lineage>
        <taxon>Archaea</taxon>
        <taxon>Thermoproteota</taxon>
        <taxon>Thermoprotei</taxon>
        <taxon>Thermofilales</taxon>
        <taxon>Thermofilaceae</taxon>
        <taxon>Thermofilum</taxon>
    </lineage>
</organism>
<dbReference type="InterPro" id="IPR008210">
    <property type="entry name" value="PEP_carboxykinase_N"/>
</dbReference>
<dbReference type="UniPathway" id="UPA00138"/>
<dbReference type="GO" id="GO:0042594">
    <property type="term" value="P:response to starvation"/>
    <property type="evidence" value="ECO:0007669"/>
    <property type="project" value="TreeGrafter"/>
</dbReference>
<evidence type="ECO:0000256" key="6">
    <source>
        <dbReference type="ARBA" id="ARBA00023211"/>
    </source>
</evidence>
<evidence type="ECO:0000256" key="7">
    <source>
        <dbReference type="ARBA" id="ARBA00023239"/>
    </source>
</evidence>
<dbReference type="GO" id="GO:0006094">
    <property type="term" value="P:gluconeogenesis"/>
    <property type="evidence" value="ECO:0007669"/>
    <property type="project" value="UniProtKB-UniRule"/>
</dbReference>